<sequence length="489" mass="51684">MPLVRVLPSVSSHFHLSCSDSSSAAAVEVVLPSAVAAVQSVLTSSPPLTRAGVACRVAAVKFLQTAQSSLDTDPGSLQAAVGLLASQVSAAGAVAAGGGAAGESLEAATAILRHRAAAALEDICRHSKSCVSPQTIQDLAALADRLSADPSGEKAYWLVLEAVCCLVAREEEDTRMLSMMEGLCRPCITAVEEVLTSGSEARQDLCTRLDSLAIVLRDTAHGIREIPQRLAAVCVHSTYLYATEWAAVSFASEGPEVQRALCLLTERLAAAGFEHIKNHGDLEESSDMVEDCFGMLSRLLRRCPQLAAVSPSVLKQFLPSLVPRAFQLLSAAPSREKLALIEAFVEVVVEELGAEASPWLAEGLMLLPPALSANAASRADYLVSPSLPLPLSLSFSFSQLCSLSLRAVPCGFLHCMRLLSAARTLFHGSPLRATLLSLLSCFCGLRCLFFVAFWACSLLPGPLVALVGCRLPRSSVPSLLHWCLLGLPC</sequence>
<dbReference type="InterPro" id="IPR051345">
    <property type="entry name" value="Importin_beta-like_NTR"/>
</dbReference>
<dbReference type="EMBL" id="JROU02001929">
    <property type="protein sequence ID" value="OEH74798.1"/>
    <property type="molecule type" value="Genomic_DNA"/>
</dbReference>
<dbReference type="SUPFAM" id="SSF48371">
    <property type="entry name" value="ARM repeat"/>
    <property type="match status" value="1"/>
</dbReference>
<gene>
    <name evidence="5" type="ORF">cyc_06844</name>
</gene>
<dbReference type="InParanoid" id="A0A1D3CUD4"/>
<dbReference type="VEuPathDB" id="ToxoDB:LOC34617337"/>
<dbReference type="PANTHER" id="PTHR12363:SF33">
    <property type="entry name" value="IMPORTIN-13"/>
    <property type="match status" value="1"/>
</dbReference>
<accession>A0A1D3CUD4</accession>
<evidence type="ECO:0000256" key="2">
    <source>
        <dbReference type="ARBA" id="ARBA00007991"/>
    </source>
</evidence>
<keyword evidence="4" id="KW-0539">Nucleus</keyword>
<evidence type="ECO:0000256" key="4">
    <source>
        <dbReference type="ARBA" id="ARBA00023242"/>
    </source>
</evidence>
<keyword evidence="3" id="KW-0813">Transport</keyword>
<dbReference type="GO" id="GO:0005737">
    <property type="term" value="C:cytoplasm"/>
    <property type="evidence" value="ECO:0007669"/>
    <property type="project" value="TreeGrafter"/>
</dbReference>
<protein>
    <recommendedName>
        <fullName evidence="7">MMS19 nucleotide excision repair protein</fullName>
    </recommendedName>
</protein>
<keyword evidence="6" id="KW-1185">Reference proteome</keyword>
<evidence type="ECO:0000313" key="6">
    <source>
        <dbReference type="Proteomes" id="UP000095192"/>
    </source>
</evidence>
<dbReference type="GO" id="GO:0006606">
    <property type="term" value="P:protein import into nucleus"/>
    <property type="evidence" value="ECO:0007669"/>
    <property type="project" value="TreeGrafter"/>
</dbReference>
<dbReference type="Proteomes" id="UP000095192">
    <property type="component" value="Unassembled WGS sequence"/>
</dbReference>
<reference evidence="5 6" key="1">
    <citation type="journal article" date="2016" name="BMC Genomics">
        <title>Comparative genomics reveals Cyclospora cayetanensis possesses coccidia-like metabolism and invasion components but unique surface antigens.</title>
        <authorList>
            <person name="Liu S."/>
            <person name="Wang L."/>
            <person name="Zheng H."/>
            <person name="Xu Z."/>
            <person name="Roellig D.M."/>
            <person name="Li N."/>
            <person name="Frace M.A."/>
            <person name="Tang K."/>
            <person name="Arrowood M.J."/>
            <person name="Moss D.M."/>
            <person name="Zhang L."/>
            <person name="Feng Y."/>
            <person name="Xiao L."/>
        </authorList>
    </citation>
    <scope>NUCLEOTIDE SEQUENCE [LARGE SCALE GENOMIC DNA]</scope>
    <source>
        <strain evidence="5 6">CHN_HEN01</strain>
    </source>
</reference>
<dbReference type="AlphaFoldDB" id="A0A1D3CUD4"/>
<dbReference type="Gene3D" id="1.25.10.10">
    <property type="entry name" value="Leucine-rich Repeat Variant"/>
    <property type="match status" value="1"/>
</dbReference>
<proteinExistence type="inferred from homology"/>
<evidence type="ECO:0000313" key="5">
    <source>
        <dbReference type="EMBL" id="OEH74798.1"/>
    </source>
</evidence>
<organism evidence="5 6">
    <name type="scientific">Cyclospora cayetanensis</name>
    <dbReference type="NCBI Taxonomy" id="88456"/>
    <lineage>
        <taxon>Eukaryota</taxon>
        <taxon>Sar</taxon>
        <taxon>Alveolata</taxon>
        <taxon>Apicomplexa</taxon>
        <taxon>Conoidasida</taxon>
        <taxon>Coccidia</taxon>
        <taxon>Eucoccidiorida</taxon>
        <taxon>Eimeriorina</taxon>
        <taxon>Eimeriidae</taxon>
        <taxon>Cyclospora</taxon>
    </lineage>
</organism>
<dbReference type="GO" id="GO:0005634">
    <property type="term" value="C:nucleus"/>
    <property type="evidence" value="ECO:0007669"/>
    <property type="project" value="UniProtKB-SubCell"/>
</dbReference>
<evidence type="ECO:0000256" key="3">
    <source>
        <dbReference type="ARBA" id="ARBA00022448"/>
    </source>
</evidence>
<dbReference type="VEuPathDB" id="ToxoDB:cyc_06844"/>
<comment type="caution">
    <text evidence="5">The sequence shown here is derived from an EMBL/GenBank/DDBJ whole genome shotgun (WGS) entry which is preliminary data.</text>
</comment>
<dbReference type="PANTHER" id="PTHR12363">
    <property type="entry name" value="TRANSPORTIN 3 AND IMPORTIN 13"/>
    <property type="match status" value="1"/>
</dbReference>
<evidence type="ECO:0008006" key="7">
    <source>
        <dbReference type="Google" id="ProtNLM"/>
    </source>
</evidence>
<evidence type="ECO:0000256" key="1">
    <source>
        <dbReference type="ARBA" id="ARBA00004123"/>
    </source>
</evidence>
<dbReference type="InterPro" id="IPR016024">
    <property type="entry name" value="ARM-type_fold"/>
</dbReference>
<dbReference type="InterPro" id="IPR011989">
    <property type="entry name" value="ARM-like"/>
</dbReference>
<comment type="similarity">
    <text evidence="2">Belongs to the importin beta family.</text>
</comment>
<comment type="subcellular location">
    <subcellularLocation>
        <location evidence="1">Nucleus</location>
    </subcellularLocation>
</comment>
<name>A0A1D3CUD4_9EIME</name>